<feature type="domain" description="Reverse transcriptase" evidence="1">
    <location>
        <begin position="1"/>
        <end position="149"/>
    </location>
</feature>
<organism evidence="2 3">
    <name type="scientific">Streblomastix strix</name>
    <dbReference type="NCBI Taxonomy" id="222440"/>
    <lineage>
        <taxon>Eukaryota</taxon>
        <taxon>Metamonada</taxon>
        <taxon>Preaxostyla</taxon>
        <taxon>Oxymonadida</taxon>
        <taxon>Streblomastigidae</taxon>
        <taxon>Streblomastix</taxon>
    </lineage>
</organism>
<dbReference type="InterPro" id="IPR043502">
    <property type="entry name" value="DNA/RNA_pol_sf"/>
</dbReference>
<sequence>MQCTRISHSLDRGQMIRHNGFAGSRQIRDNLGSGGTNLHIRVEPELSRYFGFRFRNSDYLCRGFPFGYNQSPPIFYRIMRIAINSIREKQNIRIIMYMDDLFLIGKNKQKLEQDTFQAVEMLKKLNLRISGSNCQVNSKTSFQFLGWIWETQNLTVRIPAKRRKGIQKKISCWIRWMQCRRSLPIREIAALQGDLNSKQVQKEDASLHLQSMNSMIIQAIKMKRWEGKYYLTRKKKRDLTWWKQKIKLNEVRCFKKGTPRLCITTDMCETGW</sequence>
<dbReference type="PANTHER" id="PTHR33050:SF7">
    <property type="entry name" value="RIBONUCLEASE H"/>
    <property type="match status" value="1"/>
</dbReference>
<dbReference type="PANTHER" id="PTHR33050">
    <property type="entry name" value="REVERSE TRANSCRIPTASE DOMAIN-CONTAINING PROTEIN"/>
    <property type="match status" value="1"/>
</dbReference>
<dbReference type="InterPro" id="IPR043128">
    <property type="entry name" value="Rev_trsase/Diguanyl_cyclase"/>
</dbReference>
<evidence type="ECO:0000259" key="1">
    <source>
        <dbReference type="PROSITE" id="PS50878"/>
    </source>
</evidence>
<dbReference type="InterPro" id="IPR000477">
    <property type="entry name" value="RT_dom"/>
</dbReference>
<name>A0A5J4WBL6_9EUKA</name>
<comment type="caution">
    <text evidence="2">The sequence shown here is derived from an EMBL/GenBank/DDBJ whole genome shotgun (WGS) entry which is preliminary data.</text>
</comment>
<proteinExistence type="predicted"/>
<dbReference type="EMBL" id="SNRW01002710">
    <property type="protein sequence ID" value="KAA6391942.1"/>
    <property type="molecule type" value="Genomic_DNA"/>
</dbReference>
<dbReference type="Gene3D" id="3.30.70.270">
    <property type="match status" value="1"/>
</dbReference>
<accession>A0A5J4WBL6</accession>
<dbReference type="PROSITE" id="PS50878">
    <property type="entry name" value="RT_POL"/>
    <property type="match status" value="1"/>
</dbReference>
<dbReference type="SUPFAM" id="SSF56672">
    <property type="entry name" value="DNA/RNA polymerases"/>
    <property type="match status" value="1"/>
</dbReference>
<dbReference type="InterPro" id="IPR052055">
    <property type="entry name" value="Hepadnavirus_pol/RT"/>
</dbReference>
<dbReference type="Proteomes" id="UP000324800">
    <property type="component" value="Unassembled WGS sequence"/>
</dbReference>
<evidence type="ECO:0000313" key="3">
    <source>
        <dbReference type="Proteomes" id="UP000324800"/>
    </source>
</evidence>
<dbReference type="Pfam" id="PF00078">
    <property type="entry name" value="RVT_1"/>
    <property type="match status" value="1"/>
</dbReference>
<protein>
    <recommendedName>
        <fullName evidence="1">Reverse transcriptase domain-containing protein</fullName>
    </recommendedName>
</protein>
<evidence type="ECO:0000313" key="2">
    <source>
        <dbReference type="EMBL" id="KAA6391942.1"/>
    </source>
</evidence>
<dbReference type="AlphaFoldDB" id="A0A5J4WBL6"/>
<dbReference type="OrthoDB" id="6771932at2759"/>
<gene>
    <name evidence="2" type="ORF">EZS28_012527</name>
</gene>
<reference evidence="2 3" key="1">
    <citation type="submission" date="2019-03" db="EMBL/GenBank/DDBJ databases">
        <title>Single cell metagenomics reveals metabolic interactions within the superorganism composed of flagellate Streblomastix strix and complex community of Bacteroidetes bacteria on its surface.</title>
        <authorList>
            <person name="Treitli S.C."/>
            <person name="Kolisko M."/>
            <person name="Husnik F."/>
            <person name="Keeling P."/>
            <person name="Hampl V."/>
        </authorList>
    </citation>
    <scope>NUCLEOTIDE SEQUENCE [LARGE SCALE GENOMIC DNA]</scope>
    <source>
        <strain evidence="2">ST1C</strain>
    </source>
</reference>